<proteinExistence type="predicted"/>
<evidence type="ECO:0000256" key="1">
    <source>
        <dbReference type="ARBA" id="ARBA00004651"/>
    </source>
</evidence>
<sequence length="202" mass="22267">MAVLTITILTIITPGPDFFVVVRNSLSYSRRSGMFTALGVASAVWIHVFYTLVGIGVILSKSILLFSIVKYLGAAYLIYLGFGCVLSKRVSQHAYENSVKKRVVSDFMSFKIGFINNALNPKATLFFMSLFTQVVSVETPVAIQVAYGAIASISCLAWFSLVAVFLNQNKVRRVFESVQYYFEKIMGAVLIAFGIKVALASR</sequence>
<accession>A0ABQ2YMI5</accession>
<gene>
    <name evidence="7" type="ORF">GCM10007160_14320</name>
</gene>
<evidence type="ECO:0000256" key="5">
    <source>
        <dbReference type="ARBA" id="ARBA00023136"/>
    </source>
</evidence>
<keyword evidence="4 6" id="KW-1133">Transmembrane helix</keyword>
<feature type="transmembrane region" description="Helical" evidence="6">
    <location>
        <begin position="143"/>
        <end position="166"/>
    </location>
</feature>
<dbReference type="EMBL" id="BMXS01000005">
    <property type="protein sequence ID" value="GGX88069.1"/>
    <property type="molecule type" value="Genomic_DNA"/>
</dbReference>
<keyword evidence="5 6" id="KW-0472">Membrane</keyword>
<feature type="transmembrane region" description="Helical" evidence="6">
    <location>
        <begin position="178"/>
        <end position="199"/>
    </location>
</feature>
<evidence type="ECO:0000256" key="2">
    <source>
        <dbReference type="ARBA" id="ARBA00022475"/>
    </source>
</evidence>
<comment type="caution">
    <text evidence="7">The sequence shown here is derived from an EMBL/GenBank/DDBJ whole genome shotgun (WGS) entry which is preliminary data.</text>
</comment>
<feature type="transmembrane region" description="Helical" evidence="6">
    <location>
        <begin position="107"/>
        <end position="131"/>
    </location>
</feature>
<dbReference type="InterPro" id="IPR001123">
    <property type="entry name" value="LeuE-type"/>
</dbReference>
<dbReference type="PANTHER" id="PTHR30086">
    <property type="entry name" value="ARGININE EXPORTER PROTEIN ARGO"/>
    <property type="match status" value="1"/>
</dbReference>
<name>A0ABQ2YMI5_9GAMM</name>
<evidence type="ECO:0000313" key="8">
    <source>
        <dbReference type="Proteomes" id="UP000653056"/>
    </source>
</evidence>
<dbReference type="Proteomes" id="UP000653056">
    <property type="component" value="Unassembled WGS sequence"/>
</dbReference>
<dbReference type="RefSeq" id="WP_229803346.1">
    <property type="nucleotide sequence ID" value="NZ_BMXS01000005.1"/>
</dbReference>
<feature type="transmembrane region" description="Helical" evidence="6">
    <location>
        <begin position="64"/>
        <end position="86"/>
    </location>
</feature>
<keyword evidence="3 6" id="KW-0812">Transmembrane</keyword>
<evidence type="ECO:0000256" key="4">
    <source>
        <dbReference type="ARBA" id="ARBA00022989"/>
    </source>
</evidence>
<evidence type="ECO:0000256" key="3">
    <source>
        <dbReference type="ARBA" id="ARBA00022692"/>
    </source>
</evidence>
<reference evidence="8" key="1">
    <citation type="journal article" date="2019" name="Int. J. Syst. Evol. Microbiol.">
        <title>The Global Catalogue of Microorganisms (GCM) 10K type strain sequencing project: providing services to taxonomists for standard genome sequencing and annotation.</title>
        <authorList>
            <consortium name="The Broad Institute Genomics Platform"/>
            <consortium name="The Broad Institute Genome Sequencing Center for Infectious Disease"/>
            <person name="Wu L."/>
            <person name="Ma J."/>
        </authorList>
    </citation>
    <scope>NUCLEOTIDE SEQUENCE [LARGE SCALE GENOMIC DNA]</scope>
    <source>
        <strain evidence="8">KCTC 22228</strain>
    </source>
</reference>
<organism evidence="7 8">
    <name type="scientific">Litchfieldella qijiaojingensis</name>
    <dbReference type="NCBI Taxonomy" id="980347"/>
    <lineage>
        <taxon>Bacteria</taxon>
        <taxon>Pseudomonadati</taxon>
        <taxon>Pseudomonadota</taxon>
        <taxon>Gammaproteobacteria</taxon>
        <taxon>Oceanospirillales</taxon>
        <taxon>Halomonadaceae</taxon>
        <taxon>Litchfieldella</taxon>
    </lineage>
</organism>
<dbReference type="PANTHER" id="PTHR30086:SF21">
    <property type="entry name" value="TRANSPORT PROTEIN"/>
    <property type="match status" value="1"/>
</dbReference>
<comment type="subcellular location">
    <subcellularLocation>
        <location evidence="1">Cell membrane</location>
        <topology evidence="1">Multi-pass membrane protein</topology>
    </subcellularLocation>
</comment>
<keyword evidence="8" id="KW-1185">Reference proteome</keyword>
<protein>
    <submittedName>
        <fullName evidence="7">Lysine transporter LysE</fullName>
    </submittedName>
</protein>
<feature type="transmembrane region" description="Helical" evidence="6">
    <location>
        <begin position="34"/>
        <end position="58"/>
    </location>
</feature>
<dbReference type="Pfam" id="PF01810">
    <property type="entry name" value="LysE"/>
    <property type="match status" value="1"/>
</dbReference>
<dbReference type="PIRSF" id="PIRSF006324">
    <property type="entry name" value="LeuE"/>
    <property type="match status" value="1"/>
</dbReference>
<evidence type="ECO:0000256" key="6">
    <source>
        <dbReference type="SAM" id="Phobius"/>
    </source>
</evidence>
<keyword evidence="2" id="KW-1003">Cell membrane</keyword>
<feature type="transmembrane region" description="Helical" evidence="6">
    <location>
        <begin position="6"/>
        <end position="22"/>
    </location>
</feature>
<evidence type="ECO:0000313" key="7">
    <source>
        <dbReference type="EMBL" id="GGX88069.1"/>
    </source>
</evidence>